<dbReference type="InterPro" id="IPR055170">
    <property type="entry name" value="GFO_IDH_MocA-like_dom"/>
</dbReference>
<evidence type="ECO:0000259" key="2">
    <source>
        <dbReference type="Pfam" id="PF22725"/>
    </source>
</evidence>
<dbReference type="Proteomes" id="UP000254968">
    <property type="component" value="Unassembled WGS sequence"/>
</dbReference>
<dbReference type="InterPro" id="IPR051450">
    <property type="entry name" value="Gfo/Idh/MocA_Oxidoreductases"/>
</dbReference>
<dbReference type="Pfam" id="PF22725">
    <property type="entry name" value="GFO_IDH_MocA_C3"/>
    <property type="match status" value="1"/>
</dbReference>
<dbReference type="InterPro" id="IPR036291">
    <property type="entry name" value="NAD(P)-bd_dom_sf"/>
</dbReference>
<dbReference type="OrthoDB" id="9781031at2"/>
<dbReference type="SUPFAM" id="SSF51735">
    <property type="entry name" value="NAD(P)-binding Rossmann-fold domains"/>
    <property type="match status" value="1"/>
</dbReference>
<dbReference type="RefSeq" id="WP_115303007.1">
    <property type="nucleotide sequence ID" value="NZ_CAAAHO010000007.1"/>
</dbReference>
<proteinExistence type="predicted"/>
<evidence type="ECO:0000313" key="4">
    <source>
        <dbReference type="Proteomes" id="UP000254968"/>
    </source>
</evidence>
<dbReference type="Gene3D" id="3.40.50.720">
    <property type="entry name" value="NAD(P)-binding Rossmann-like Domain"/>
    <property type="match status" value="1"/>
</dbReference>
<organism evidence="3 4">
    <name type="scientific">Legionella beliardensis</name>
    <dbReference type="NCBI Taxonomy" id="91822"/>
    <lineage>
        <taxon>Bacteria</taxon>
        <taxon>Pseudomonadati</taxon>
        <taxon>Pseudomonadota</taxon>
        <taxon>Gammaproteobacteria</taxon>
        <taxon>Legionellales</taxon>
        <taxon>Legionellaceae</taxon>
        <taxon>Legionella</taxon>
    </lineage>
</organism>
<feature type="domain" description="Gfo/Idh/MocA-like oxidoreductase N-terminal" evidence="1">
    <location>
        <begin position="4"/>
        <end position="123"/>
    </location>
</feature>
<gene>
    <name evidence="3" type="primary">ydgJ_3</name>
    <name evidence="3" type="ORF">NCTC13315_01866</name>
</gene>
<name>A0A378I2A5_9GAMM</name>
<dbReference type="PANTHER" id="PTHR43377:SF6">
    <property type="entry name" value="GFO_IDH_MOCA-LIKE OXIDOREDUCTASE N-TERMINAL DOMAIN-CONTAINING PROTEIN"/>
    <property type="match status" value="1"/>
</dbReference>
<dbReference type="PANTHER" id="PTHR43377">
    <property type="entry name" value="BILIVERDIN REDUCTASE A"/>
    <property type="match status" value="1"/>
</dbReference>
<evidence type="ECO:0000259" key="1">
    <source>
        <dbReference type="Pfam" id="PF01408"/>
    </source>
</evidence>
<dbReference type="Pfam" id="PF01408">
    <property type="entry name" value="GFO_IDH_MocA"/>
    <property type="match status" value="1"/>
</dbReference>
<keyword evidence="3" id="KW-0560">Oxidoreductase</keyword>
<dbReference type="Gene3D" id="3.30.360.10">
    <property type="entry name" value="Dihydrodipicolinate Reductase, domain 2"/>
    <property type="match status" value="1"/>
</dbReference>
<protein>
    <submittedName>
        <fullName evidence="3">Oxidoreductase</fullName>
        <ecNumber evidence="3">1.-.-.-</ecNumber>
        <ecNumber evidence="3">1.1.1.18</ecNumber>
    </submittedName>
</protein>
<dbReference type="SUPFAM" id="SSF55347">
    <property type="entry name" value="Glyceraldehyde-3-phosphate dehydrogenase-like, C-terminal domain"/>
    <property type="match status" value="1"/>
</dbReference>
<feature type="domain" description="GFO/IDH/MocA-like oxidoreductase" evidence="2">
    <location>
        <begin position="138"/>
        <end position="237"/>
    </location>
</feature>
<dbReference type="InterPro" id="IPR000683">
    <property type="entry name" value="Gfo/Idh/MocA-like_OxRdtase_N"/>
</dbReference>
<dbReference type="GO" id="GO:0000166">
    <property type="term" value="F:nucleotide binding"/>
    <property type="evidence" value="ECO:0007669"/>
    <property type="project" value="InterPro"/>
</dbReference>
<sequence>MYMIKIGIIGYGYWGRKLAAEFSKLHNIDLVYICDLISENLKDAHHCYNNAKLTNNYQILLDDNQIDAVIIATPIHTHYRLTLAALDSGKHVLVEKPLVTNLNEALEIQELAQKKNKIVMVDYTPVYSSAAQMLFYLLEQDELGSIVYLNFNRTNFGSNDLKSSVIWDLAVHDIALISYLLPARLYAVSAISSGYFDKNIATIAHINLFFEGDITAYIYVSNITTEKLRHVTIAGNRKVAVFNDCLTQDKIKLYNVGIDDINDKTKYMTIKMNVLNTAQSLPVGHNDGLTMMANHFVECIEQNKLPRTNSQNSLKLIYILELIEKSIKSCGEKILVNQHI</sequence>
<dbReference type="EC" id="1.1.1.18" evidence="3"/>
<dbReference type="EC" id="1.-.-.-" evidence="3"/>
<reference evidence="3 4" key="1">
    <citation type="submission" date="2018-06" db="EMBL/GenBank/DDBJ databases">
        <authorList>
            <consortium name="Pathogen Informatics"/>
            <person name="Doyle S."/>
        </authorList>
    </citation>
    <scope>NUCLEOTIDE SEQUENCE [LARGE SCALE GENOMIC DNA]</scope>
    <source>
        <strain evidence="3 4">NCTC13315</strain>
    </source>
</reference>
<dbReference type="AlphaFoldDB" id="A0A378I2A5"/>
<dbReference type="EMBL" id="UGNV01000001">
    <property type="protein sequence ID" value="STX29327.1"/>
    <property type="molecule type" value="Genomic_DNA"/>
</dbReference>
<dbReference type="GO" id="GO:0050112">
    <property type="term" value="F:inositol 2-dehydrogenase (NAD+) activity"/>
    <property type="evidence" value="ECO:0007669"/>
    <property type="project" value="UniProtKB-EC"/>
</dbReference>
<accession>A0A378I2A5</accession>
<evidence type="ECO:0000313" key="3">
    <source>
        <dbReference type="EMBL" id="STX29327.1"/>
    </source>
</evidence>
<keyword evidence="4" id="KW-1185">Reference proteome</keyword>